<dbReference type="PRINTS" id="PR00998">
    <property type="entry name" value="CRBOXYPTASET"/>
</dbReference>
<comment type="catalytic activity">
    <reaction evidence="1">
        <text>Release of a C-terminal amino acid with broad specificity, except for -Pro.</text>
        <dbReference type="EC" id="3.4.17.19"/>
    </reaction>
</comment>
<proteinExistence type="inferred from homology"/>
<keyword evidence="1" id="KW-0482">Metalloprotease</keyword>
<dbReference type="EC" id="3.4.17.19" evidence="1"/>
<dbReference type="GO" id="GO:0006508">
    <property type="term" value="P:proteolysis"/>
    <property type="evidence" value="ECO:0007669"/>
    <property type="project" value="UniProtKB-UniRule"/>
</dbReference>
<sequence>MITVKSTDELYTAYQQKMQQVADVRNAMAVLGWDQETYLPEKGAAFRGQQLTTLSTIAHELFTAPELGEILQELRHRGDLSPRQQKNVALSLEDYEKNKKYPSSFVADLSQTTNTCYHAWIKARKANSYAEFEPLLAKMILLKQQETHILGYEGHPYNALLNEYEKGASTAMLDKVFDAAKTALTPLLQKVMQQPAVDSSFLHRHYARQPQWDLGMALLKDMGYDMAAGRQDISEHPFTTSFSPQDVRVTTRIDENDFGNMTWSCIHEGGHALYEQGLNPEEYGLPCGEAASLGIHESQSRLWENNVGRSLAYWQHYYPQLQRSFPDHLQQVPLEQFYKAINQVKPSLIRTEADELTYHFHVMIRYEIEKGLLEGAYTTKDLHQVWNAHYRQYLQVTVPDDTRGILQDIHWSHGSFGYFPTYSLGSFYAAQFFAAAQQQLNGLTEQIAAGQFGPLLAWLRENIHRHGRYYTSNELCEKVTGQPLDFRYFLEYAEGKFLD</sequence>
<dbReference type="PROSITE" id="PS52034">
    <property type="entry name" value="PEPTIDASE_M32"/>
    <property type="match status" value="1"/>
</dbReference>
<dbReference type="PIRSF" id="PIRSF006615">
    <property type="entry name" value="Zn_crbxpep_Taq"/>
    <property type="match status" value="1"/>
</dbReference>
<comment type="similarity">
    <text evidence="1">Belongs to the peptidase M32 family.</text>
</comment>
<gene>
    <name evidence="4" type="ORF">LX66_0047</name>
</gene>
<evidence type="ECO:0000313" key="5">
    <source>
        <dbReference type="Proteomes" id="UP000316778"/>
    </source>
</evidence>
<comment type="caution">
    <text evidence="4">The sequence shown here is derived from an EMBL/GenBank/DDBJ whole genome shotgun (WGS) entry which is preliminary data.</text>
</comment>
<feature type="binding site" evidence="2">
    <location>
        <position position="297"/>
    </location>
    <ligand>
        <name>Zn(2+)</name>
        <dbReference type="ChEBI" id="CHEBI:29105"/>
        <note>catalytic</note>
    </ligand>
</feature>
<accession>A0A562TAJ7</accession>
<dbReference type="OrthoDB" id="9772308at2"/>
<comment type="function">
    <text evidence="1">Broad specificity carboxypetidase that releases amino acids sequentially from the C-terminus, including neutral, aromatic, polar and basic residues.</text>
</comment>
<dbReference type="Proteomes" id="UP000316778">
    <property type="component" value="Unassembled WGS sequence"/>
</dbReference>
<dbReference type="Pfam" id="PF02074">
    <property type="entry name" value="Peptidase_M32"/>
    <property type="match status" value="1"/>
</dbReference>
<dbReference type="PANTHER" id="PTHR34217">
    <property type="entry name" value="METAL-DEPENDENT CARBOXYPEPTIDASE"/>
    <property type="match status" value="1"/>
</dbReference>
<protein>
    <recommendedName>
        <fullName evidence="1">Metal-dependent carboxypeptidase</fullName>
        <ecNumber evidence="1">3.4.17.19</ecNumber>
    </recommendedName>
</protein>
<dbReference type="CDD" id="cd06460">
    <property type="entry name" value="M32_Taq"/>
    <property type="match status" value="1"/>
</dbReference>
<keyword evidence="1" id="KW-0645">Protease</keyword>
<comment type="cofactor">
    <cofactor evidence="2">
        <name>Zn(2+)</name>
        <dbReference type="ChEBI" id="CHEBI:29105"/>
    </cofactor>
    <text evidence="2">Binds 1 zinc ion per subunit.</text>
</comment>
<feature type="binding site" evidence="2">
    <location>
        <position position="271"/>
    </location>
    <ligand>
        <name>Zn(2+)</name>
        <dbReference type="ChEBI" id="CHEBI:29105"/>
        <note>catalytic</note>
    </ligand>
</feature>
<evidence type="ECO:0000256" key="1">
    <source>
        <dbReference type="PIRNR" id="PIRNR006615"/>
    </source>
</evidence>
<dbReference type="EMBL" id="VLLG01000002">
    <property type="protein sequence ID" value="TWI90687.1"/>
    <property type="molecule type" value="Genomic_DNA"/>
</dbReference>
<dbReference type="GO" id="GO:0046872">
    <property type="term" value="F:metal ion binding"/>
    <property type="evidence" value="ECO:0007669"/>
    <property type="project" value="UniProtKB-KW"/>
</dbReference>
<dbReference type="PANTHER" id="PTHR34217:SF1">
    <property type="entry name" value="CARBOXYPEPTIDASE 1"/>
    <property type="match status" value="1"/>
</dbReference>
<keyword evidence="2" id="KW-0862">Zinc</keyword>
<dbReference type="SUPFAM" id="SSF55486">
    <property type="entry name" value="Metalloproteases ('zincins'), catalytic domain"/>
    <property type="match status" value="1"/>
</dbReference>
<evidence type="ECO:0000313" key="4">
    <source>
        <dbReference type="EMBL" id="TWI90687.1"/>
    </source>
</evidence>
<keyword evidence="1 4" id="KW-0121">Carboxypeptidase</keyword>
<dbReference type="Gene3D" id="1.10.1370.30">
    <property type="match status" value="1"/>
</dbReference>
<organism evidence="4 5">
    <name type="scientific">Chitinophaga japonensis</name>
    <name type="common">Flexibacter japonensis</name>
    <dbReference type="NCBI Taxonomy" id="104662"/>
    <lineage>
        <taxon>Bacteria</taxon>
        <taxon>Pseudomonadati</taxon>
        <taxon>Bacteroidota</taxon>
        <taxon>Chitinophagia</taxon>
        <taxon>Chitinophagales</taxon>
        <taxon>Chitinophagaceae</taxon>
        <taxon>Chitinophaga</taxon>
    </lineage>
</organism>
<feature type="binding site" evidence="2">
    <location>
        <position position="267"/>
    </location>
    <ligand>
        <name>Zn(2+)</name>
        <dbReference type="ChEBI" id="CHEBI:29105"/>
        <note>catalytic</note>
    </ligand>
</feature>
<keyword evidence="1 2" id="KW-0479">Metal-binding</keyword>
<keyword evidence="1" id="KW-0378">Hydrolase</keyword>
<dbReference type="RefSeq" id="WP_145709877.1">
    <property type="nucleotide sequence ID" value="NZ_BAAAFY010000001.1"/>
</dbReference>
<dbReference type="GO" id="GO:0004181">
    <property type="term" value="F:metallocarboxypeptidase activity"/>
    <property type="evidence" value="ECO:0007669"/>
    <property type="project" value="UniProtKB-UniRule"/>
</dbReference>
<name>A0A562TAJ7_CHIJA</name>
<dbReference type="AlphaFoldDB" id="A0A562TAJ7"/>
<evidence type="ECO:0000256" key="3">
    <source>
        <dbReference type="PIRSR" id="PIRSR006615-2"/>
    </source>
</evidence>
<evidence type="ECO:0000256" key="2">
    <source>
        <dbReference type="PIRSR" id="PIRSR006615-1"/>
    </source>
</evidence>
<feature type="active site" description="Proton donor/acceptor" evidence="3">
    <location>
        <position position="268"/>
    </location>
</feature>
<keyword evidence="5" id="KW-1185">Reference proteome</keyword>
<dbReference type="InterPro" id="IPR001333">
    <property type="entry name" value="Peptidase_M32_Taq"/>
</dbReference>
<reference evidence="4 5" key="1">
    <citation type="journal article" date="2013" name="Stand. Genomic Sci.">
        <title>Genomic Encyclopedia of Type Strains, Phase I: The one thousand microbial genomes (KMG-I) project.</title>
        <authorList>
            <person name="Kyrpides N.C."/>
            <person name="Woyke T."/>
            <person name="Eisen J.A."/>
            <person name="Garrity G."/>
            <person name="Lilburn T.G."/>
            <person name="Beck B.J."/>
            <person name="Whitman W.B."/>
            <person name="Hugenholtz P."/>
            <person name="Klenk H.P."/>
        </authorList>
    </citation>
    <scope>NUCLEOTIDE SEQUENCE [LARGE SCALE GENOMIC DNA]</scope>
    <source>
        <strain evidence="4 5">DSM 13484</strain>
    </source>
</reference>